<dbReference type="EMBL" id="RAZS01000015">
    <property type="protein sequence ID" value="RKN14050.1"/>
    <property type="molecule type" value="Genomic_DNA"/>
</dbReference>
<protein>
    <submittedName>
        <fullName evidence="3">Uncharacterized protein</fullName>
    </submittedName>
</protein>
<name>A0A3A9XTM0_9ACTN</name>
<sequence length="68" mass="7833">MTEAARQLAQRTEDRLEKVSETVRGQFEEITKRRFADLAQQGLFADRPDQESDRERAETRQGRPDGPG</sequence>
<comment type="caution">
    <text evidence="3">The sequence shown here is derived from an EMBL/GenBank/DDBJ whole genome shotgun (WGS) entry which is preliminary data.</text>
</comment>
<feature type="compositionally biased region" description="Basic and acidic residues" evidence="1">
    <location>
        <begin position="46"/>
        <end position="68"/>
    </location>
</feature>
<evidence type="ECO:0000256" key="1">
    <source>
        <dbReference type="SAM" id="MobiDB-lite"/>
    </source>
</evidence>
<accession>A0A3A9XTM0</accession>
<reference evidence="4 5" key="1">
    <citation type="submission" date="2018-09" db="EMBL/GenBank/DDBJ databases">
        <title>Micromonospora sp. nov. MS1-9, isolated from a root of Musa sp.</title>
        <authorList>
            <person name="Kuncharoen N."/>
            <person name="Kudo T."/>
            <person name="Ohkuma M."/>
            <person name="Yuki M."/>
            <person name="Tanasupawat S."/>
        </authorList>
    </citation>
    <scope>NUCLEOTIDE SEQUENCE [LARGE SCALE GENOMIC DNA]</scope>
    <source>
        <strain evidence="3 5">MS1-9</strain>
        <strain evidence="2 4">NGC1-4</strain>
    </source>
</reference>
<evidence type="ECO:0000313" key="5">
    <source>
        <dbReference type="Proteomes" id="UP000275865"/>
    </source>
</evidence>
<organism evidence="3 5">
    <name type="scientific">Micromonospora musae</name>
    <dbReference type="NCBI Taxonomy" id="1894970"/>
    <lineage>
        <taxon>Bacteria</taxon>
        <taxon>Bacillati</taxon>
        <taxon>Actinomycetota</taxon>
        <taxon>Actinomycetes</taxon>
        <taxon>Micromonosporales</taxon>
        <taxon>Micromonosporaceae</taxon>
        <taxon>Micromonospora</taxon>
    </lineage>
</organism>
<dbReference type="AlphaFoldDB" id="A0A3A9XTM0"/>
<dbReference type="Proteomes" id="UP000275865">
    <property type="component" value="Unassembled WGS sequence"/>
</dbReference>
<evidence type="ECO:0000313" key="3">
    <source>
        <dbReference type="EMBL" id="RKN28541.1"/>
    </source>
</evidence>
<dbReference type="RefSeq" id="WP_120683686.1">
    <property type="nucleotide sequence ID" value="NZ_JBFAYG010000002.1"/>
</dbReference>
<gene>
    <name evidence="3" type="ORF">D7044_25230</name>
    <name evidence="2" type="ORF">D7147_29910</name>
</gene>
<dbReference type="EMBL" id="RAZT01000014">
    <property type="protein sequence ID" value="RKN28541.1"/>
    <property type="molecule type" value="Genomic_DNA"/>
</dbReference>
<dbReference type="Proteomes" id="UP000271548">
    <property type="component" value="Unassembled WGS sequence"/>
</dbReference>
<feature type="region of interest" description="Disordered" evidence="1">
    <location>
        <begin position="39"/>
        <end position="68"/>
    </location>
</feature>
<keyword evidence="4" id="KW-1185">Reference proteome</keyword>
<proteinExistence type="predicted"/>
<evidence type="ECO:0000313" key="4">
    <source>
        <dbReference type="Proteomes" id="UP000271548"/>
    </source>
</evidence>
<evidence type="ECO:0000313" key="2">
    <source>
        <dbReference type="EMBL" id="RKN14050.1"/>
    </source>
</evidence>